<sequence>MKGYTIWFTGLSGSGKTTVAEGVIKKLRKRNVSVVFIDGDIARRTLSPDLKYNKLDRDEQVRRLANVCYLISENCVLNICCTNSATKKERDYARKISKNFILAYTKCPLSVCEERDVKGYYRLVRAGKLKNFVGIDIEYEEPKNPEVTLETDKETVEESVDKLIKYLDDKKII</sequence>
<dbReference type="SUPFAM" id="SSF52540">
    <property type="entry name" value="P-loop containing nucleoside triphosphate hydrolases"/>
    <property type="match status" value="1"/>
</dbReference>
<evidence type="ECO:0000256" key="3">
    <source>
        <dbReference type="ARBA" id="ARBA00022741"/>
    </source>
</evidence>
<organism evidence="6">
    <name type="scientific">marine sediment metagenome</name>
    <dbReference type="NCBI Taxonomy" id="412755"/>
    <lineage>
        <taxon>unclassified sequences</taxon>
        <taxon>metagenomes</taxon>
        <taxon>ecological metagenomes</taxon>
    </lineage>
</organism>
<dbReference type="EMBL" id="BARS01026706">
    <property type="protein sequence ID" value="GAG03625.1"/>
    <property type="molecule type" value="Genomic_DNA"/>
</dbReference>
<dbReference type="InterPro" id="IPR059117">
    <property type="entry name" value="APS_kinase_dom"/>
</dbReference>
<dbReference type="GO" id="GO:0005524">
    <property type="term" value="F:ATP binding"/>
    <property type="evidence" value="ECO:0007669"/>
    <property type="project" value="InterPro"/>
</dbReference>
<dbReference type="GO" id="GO:0005737">
    <property type="term" value="C:cytoplasm"/>
    <property type="evidence" value="ECO:0007669"/>
    <property type="project" value="TreeGrafter"/>
</dbReference>
<dbReference type="InterPro" id="IPR050512">
    <property type="entry name" value="Sulf_AdTrans/APS_kinase"/>
</dbReference>
<comment type="caution">
    <text evidence="6">The sequence shown here is derived from an EMBL/GenBank/DDBJ whole genome shotgun (WGS) entry which is preliminary data.</text>
</comment>
<evidence type="ECO:0000256" key="1">
    <source>
        <dbReference type="ARBA" id="ARBA00012121"/>
    </source>
</evidence>
<dbReference type="Pfam" id="PF01583">
    <property type="entry name" value="APS_kinase"/>
    <property type="match status" value="1"/>
</dbReference>
<dbReference type="Gene3D" id="3.40.50.300">
    <property type="entry name" value="P-loop containing nucleotide triphosphate hydrolases"/>
    <property type="match status" value="1"/>
</dbReference>
<evidence type="ECO:0000259" key="5">
    <source>
        <dbReference type="Pfam" id="PF01583"/>
    </source>
</evidence>
<feature type="domain" description="APS kinase" evidence="5">
    <location>
        <begin position="2"/>
        <end position="149"/>
    </location>
</feature>
<gene>
    <name evidence="6" type="ORF">S01H1_42056</name>
</gene>
<proteinExistence type="predicted"/>
<protein>
    <recommendedName>
        <fullName evidence="1">adenylyl-sulfate kinase</fullName>
        <ecNumber evidence="1">2.7.1.25</ecNumber>
    </recommendedName>
</protein>
<evidence type="ECO:0000313" key="6">
    <source>
        <dbReference type="EMBL" id="GAG03625.1"/>
    </source>
</evidence>
<dbReference type="EC" id="2.7.1.25" evidence="1"/>
<dbReference type="NCBIfam" id="NF003013">
    <property type="entry name" value="PRK03846.1"/>
    <property type="match status" value="1"/>
</dbReference>
<accession>X0UDG3</accession>
<dbReference type="NCBIfam" id="TIGR00455">
    <property type="entry name" value="apsK"/>
    <property type="match status" value="1"/>
</dbReference>
<dbReference type="CDD" id="cd02027">
    <property type="entry name" value="APSK"/>
    <property type="match status" value="1"/>
</dbReference>
<evidence type="ECO:0000256" key="2">
    <source>
        <dbReference type="ARBA" id="ARBA00022679"/>
    </source>
</evidence>
<dbReference type="GO" id="GO:0019379">
    <property type="term" value="P:sulfate assimilation, phosphoadenylyl sulfate reduction by phosphoadenylyl-sulfate reductase (thioredoxin)"/>
    <property type="evidence" value="ECO:0007669"/>
    <property type="project" value="TreeGrafter"/>
</dbReference>
<keyword evidence="3" id="KW-0547">Nucleotide-binding</keyword>
<keyword evidence="2" id="KW-0808">Transferase</keyword>
<evidence type="ECO:0000256" key="4">
    <source>
        <dbReference type="ARBA" id="ARBA00022840"/>
    </source>
</evidence>
<dbReference type="AlphaFoldDB" id="X0UDG3"/>
<dbReference type="GO" id="GO:0004020">
    <property type="term" value="F:adenylylsulfate kinase activity"/>
    <property type="evidence" value="ECO:0007669"/>
    <property type="project" value="InterPro"/>
</dbReference>
<dbReference type="InterPro" id="IPR027417">
    <property type="entry name" value="P-loop_NTPase"/>
</dbReference>
<dbReference type="GO" id="GO:0004781">
    <property type="term" value="F:sulfate adenylyltransferase (ATP) activity"/>
    <property type="evidence" value="ECO:0007669"/>
    <property type="project" value="TreeGrafter"/>
</dbReference>
<dbReference type="PANTHER" id="PTHR42700">
    <property type="entry name" value="SULFATE ADENYLYLTRANSFERASE"/>
    <property type="match status" value="1"/>
</dbReference>
<dbReference type="InterPro" id="IPR002891">
    <property type="entry name" value="APS"/>
</dbReference>
<reference evidence="6" key="1">
    <citation type="journal article" date="2014" name="Front. Microbiol.">
        <title>High frequency of phylogenetically diverse reductive dehalogenase-homologous genes in deep subseafloor sedimentary metagenomes.</title>
        <authorList>
            <person name="Kawai M."/>
            <person name="Futagami T."/>
            <person name="Toyoda A."/>
            <person name="Takaki Y."/>
            <person name="Nishi S."/>
            <person name="Hori S."/>
            <person name="Arai W."/>
            <person name="Tsubouchi T."/>
            <person name="Morono Y."/>
            <person name="Uchiyama I."/>
            <person name="Ito T."/>
            <person name="Fujiyama A."/>
            <person name="Inagaki F."/>
            <person name="Takami H."/>
        </authorList>
    </citation>
    <scope>NUCLEOTIDE SEQUENCE</scope>
    <source>
        <strain evidence="6">Expedition CK06-06</strain>
    </source>
</reference>
<name>X0UDG3_9ZZZZ</name>
<dbReference type="PANTHER" id="PTHR42700:SF1">
    <property type="entry name" value="SULFATE ADENYLYLTRANSFERASE"/>
    <property type="match status" value="1"/>
</dbReference>
<keyword evidence="4" id="KW-0067">ATP-binding</keyword>
<dbReference type="GO" id="GO:0010134">
    <property type="term" value="P:sulfate assimilation via adenylyl sulfate reduction"/>
    <property type="evidence" value="ECO:0007669"/>
    <property type="project" value="TreeGrafter"/>
</dbReference>